<dbReference type="EMBL" id="ML978156">
    <property type="protein sequence ID" value="KAF2035872.1"/>
    <property type="molecule type" value="Genomic_DNA"/>
</dbReference>
<accession>A0A9P4HMC4</accession>
<gene>
    <name evidence="2" type="ORF">EK21DRAFT_53433</name>
</gene>
<feature type="compositionally biased region" description="Polar residues" evidence="1">
    <location>
        <begin position="81"/>
        <end position="92"/>
    </location>
</feature>
<evidence type="ECO:0000313" key="3">
    <source>
        <dbReference type="Proteomes" id="UP000799777"/>
    </source>
</evidence>
<dbReference type="AlphaFoldDB" id="A0A9P4HMC4"/>
<name>A0A9P4HMC4_9PLEO</name>
<protein>
    <submittedName>
        <fullName evidence="2">Uncharacterized protein</fullName>
    </submittedName>
</protein>
<keyword evidence="3" id="KW-1185">Reference proteome</keyword>
<sequence length="410" mass="46064">MFKAQVLRRNFSLFNRVPYSRIVRSAARDGHESVTIQRVRIRTPIFSKSRMIGAVAISAALYGVGRYLGIEVEVEVVENGNPKSPRSPNSISNEDETDESGEEEDEDFEDDALLFFPTGFSRPRPKTFYRGSDPEWQEFKKLATDRPRVEKIRNELTSMIRNMAKKSPAYTARLGAVDANKGKVWIEFKFPDGPPQEYERPGIELTEDLEWRKATRPVEAAHHARLSRVFLPTEASNALYQDTKRKAELSWKSFKAYMGWEEKSEPETVQTVMQRVLANPTSPVGSGASVTPATTDAPSSPAADSKSPAETTSSLSSQSKDLGFVLPDPKKLTLDLSQFRQDFRKAFKPYAVQPPRGTFMVIGLIEVYGERARMTLNVTAAYDPKQGRYVSLSAAVWNLVDHRQHPRGGP</sequence>
<reference evidence="2" key="1">
    <citation type="journal article" date="2020" name="Stud. Mycol.">
        <title>101 Dothideomycetes genomes: a test case for predicting lifestyles and emergence of pathogens.</title>
        <authorList>
            <person name="Haridas S."/>
            <person name="Albert R."/>
            <person name="Binder M."/>
            <person name="Bloem J."/>
            <person name="Labutti K."/>
            <person name="Salamov A."/>
            <person name="Andreopoulos B."/>
            <person name="Baker S."/>
            <person name="Barry K."/>
            <person name="Bills G."/>
            <person name="Bluhm B."/>
            <person name="Cannon C."/>
            <person name="Castanera R."/>
            <person name="Culley D."/>
            <person name="Daum C."/>
            <person name="Ezra D."/>
            <person name="Gonzalez J."/>
            <person name="Henrissat B."/>
            <person name="Kuo A."/>
            <person name="Liang C."/>
            <person name="Lipzen A."/>
            <person name="Lutzoni F."/>
            <person name="Magnuson J."/>
            <person name="Mondo S."/>
            <person name="Nolan M."/>
            <person name="Ohm R."/>
            <person name="Pangilinan J."/>
            <person name="Park H.-J."/>
            <person name="Ramirez L."/>
            <person name="Alfaro M."/>
            <person name="Sun H."/>
            <person name="Tritt A."/>
            <person name="Yoshinaga Y."/>
            <person name="Zwiers L.-H."/>
            <person name="Turgeon B."/>
            <person name="Goodwin S."/>
            <person name="Spatafora J."/>
            <person name="Crous P."/>
            <person name="Grigoriev I."/>
        </authorList>
    </citation>
    <scope>NUCLEOTIDE SEQUENCE</scope>
    <source>
        <strain evidence="2">CBS 110217</strain>
    </source>
</reference>
<comment type="caution">
    <text evidence="2">The sequence shown here is derived from an EMBL/GenBank/DDBJ whole genome shotgun (WGS) entry which is preliminary data.</text>
</comment>
<proteinExistence type="predicted"/>
<feature type="compositionally biased region" description="Polar residues" evidence="1">
    <location>
        <begin position="310"/>
        <end position="320"/>
    </location>
</feature>
<feature type="compositionally biased region" description="Low complexity" evidence="1">
    <location>
        <begin position="288"/>
        <end position="309"/>
    </location>
</feature>
<feature type="region of interest" description="Disordered" evidence="1">
    <location>
        <begin position="79"/>
        <end position="108"/>
    </location>
</feature>
<dbReference type="Proteomes" id="UP000799777">
    <property type="component" value="Unassembled WGS sequence"/>
</dbReference>
<feature type="region of interest" description="Disordered" evidence="1">
    <location>
        <begin position="279"/>
        <end position="322"/>
    </location>
</feature>
<evidence type="ECO:0000313" key="2">
    <source>
        <dbReference type="EMBL" id="KAF2035872.1"/>
    </source>
</evidence>
<organism evidence="2 3">
    <name type="scientific">Setomelanomma holmii</name>
    <dbReference type="NCBI Taxonomy" id="210430"/>
    <lineage>
        <taxon>Eukaryota</taxon>
        <taxon>Fungi</taxon>
        <taxon>Dikarya</taxon>
        <taxon>Ascomycota</taxon>
        <taxon>Pezizomycotina</taxon>
        <taxon>Dothideomycetes</taxon>
        <taxon>Pleosporomycetidae</taxon>
        <taxon>Pleosporales</taxon>
        <taxon>Pleosporineae</taxon>
        <taxon>Phaeosphaeriaceae</taxon>
        <taxon>Setomelanomma</taxon>
    </lineage>
</organism>
<dbReference type="OrthoDB" id="5316527at2759"/>
<feature type="compositionally biased region" description="Acidic residues" evidence="1">
    <location>
        <begin position="93"/>
        <end position="108"/>
    </location>
</feature>
<evidence type="ECO:0000256" key="1">
    <source>
        <dbReference type="SAM" id="MobiDB-lite"/>
    </source>
</evidence>